<evidence type="ECO:0000313" key="3">
    <source>
        <dbReference type="Proteomes" id="UP001302257"/>
    </source>
</evidence>
<reference evidence="2 3" key="1">
    <citation type="submission" date="2023-08" db="EMBL/GenBank/DDBJ databases">
        <title>Rhodoferax potami sp. nov. and Rhodoferax mekongensis sp. nov., isolated from the Mekong River in Thailand.</title>
        <authorList>
            <person name="Kitikhun S."/>
            <person name="Charoenyingcharoen P."/>
            <person name="Siriarchawattana P."/>
            <person name="Likhitrattanapisal S."/>
            <person name="Nilsakha T."/>
            <person name="Chanpet A."/>
            <person name="Rattanawaree P."/>
            <person name="Ingsriswang S."/>
        </authorList>
    </citation>
    <scope>NUCLEOTIDE SEQUENCE [LARGE SCALE GENOMIC DNA]</scope>
    <source>
        <strain evidence="2 3">TBRC 17307</strain>
    </source>
</reference>
<keyword evidence="3" id="KW-1185">Reference proteome</keyword>
<protein>
    <submittedName>
        <fullName evidence="2">Recombinase RecT</fullName>
    </submittedName>
</protein>
<dbReference type="Proteomes" id="UP001302257">
    <property type="component" value="Chromosome"/>
</dbReference>
<proteinExistence type="predicted"/>
<dbReference type="NCBIfam" id="TIGR00616">
    <property type="entry name" value="rect"/>
    <property type="match status" value="1"/>
</dbReference>
<feature type="compositionally biased region" description="Basic and acidic residues" evidence="1">
    <location>
        <begin position="246"/>
        <end position="260"/>
    </location>
</feature>
<dbReference type="InterPro" id="IPR018330">
    <property type="entry name" value="RecT_fam"/>
</dbReference>
<dbReference type="EMBL" id="CP132507">
    <property type="protein sequence ID" value="WNO05979.1"/>
    <property type="molecule type" value="Genomic_DNA"/>
</dbReference>
<evidence type="ECO:0000313" key="2">
    <source>
        <dbReference type="EMBL" id="WNO05979.1"/>
    </source>
</evidence>
<dbReference type="InterPro" id="IPR004590">
    <property type="entry name" value="ssDNA_annealing_RecT"/>
</dbReference>
<gene>
    <name evidence="2" type="ORF">RAN89_06005</name>
</gene>
<sequence>MSNNLQVIEREIMALQPRFETLSVDSNIVFAREAEFALQIIGANNYLQKIVMGNMQALHDSVLNVSSIGISLNPARKQAYLVPRKGKICLDISYMGLLDMAIAGGAIRWGQAEVVYEGDVFKRTGFNTPPIHECDPFDDGRTNLRGTYVVVKTADGDYLTHTMSAAKVFSIRDRSEAFKSYLADNSKKCPWVTDEEEMVKKTVIKQASKTWPKSAQLDRAIHHLNTEADEGIEFTPQQEPKQPVGRKPDVAMPEARKRPAPEGVTDVEPKQKPTQSNLCSEGERMFITRKLERKQWSVAYAREIAGLDVSETLDSLTADEFIALKDVLK</sequence>
<dbReference type="Pfam" id="PF03837">
    <property type="entry name" value="RecT"/>
    <property type="match status" value="1"/>
</dbReference>
<evidence type="ECO:0000256" key="1">
    <source>
        <dbReference type="SAM" id="MobiDB-lite"/>
    </source>
</evidence>
<organism evidence="2 3">
    <name type="scientific">Rhodoferax mekongensis</name>
    <dbReference type="NCBI Taxonomy" id="3068341"/>
    <lineage>
        <taxon>Bacteria</taxon>
        <taxon>Pseudomonadati</taxon>
        <taxon>Pseudomonadota</taxon>
        <taxon>Betaproteobacteria</taxon>
        <taxon>Burkholderiales</taxon>
        <taxon>Comamonadaceae</taxon>
        <taxon>Rhodoferax</taxon>
    </lineage>
</organism>
<accession>A0ABZ0B2Q9</accession>
<feature type="region of interest" description="Disordered" evidence="1">
    <location>
        <begin position="235"/>
        <end position="279"/>
    </location>
</feature>
<name>A0ABZ0B2Q9_9BURK</name>
<dbReference type="RefSeq" id="WP_313868701.1">
    <property type="nucleotide sequence ID" value="NZ_CP132507.1"/>
</dbReference>